<keyword evidence="3" id="KW-1185">Reference proteome</keyword>
<proteinExistence type="predicted"/>
<feature type="transmembrane region" description="Helical" evidence="1">
    <location>
        <begin position="12"/>
        <end position="32"/>
    </location>
</feature>
<accession>B0DFA6</accession>
<evidence type="ECO:0000313" key="3">
    <source>
        <dbReference type="Proteomes" id="UP000001194"/>
    </source>
</evidence>
<dbReference type="InParanoid" id="B0DFA6"/>
<dbReference type="RefSeq" id="XP_001882674.1">
    <property type="nucleotide sequence ID" value="XM_001882639.1"/>
</dbReference>
<dbReference type="Proteomes" id="UP000001194">
    <property type="component" value="Unassembled WGS sequence"/>
</dbReference>
<protein>
    <submittedName>
        <fullName evidence="2">Predicted protein</fullName>
    </submittedName>
</protein>
<keyword evidence="1" id="KW-0472">Membrane</keyword>
<dbReference type="AlphaFoldDB" id="B0DFA6"/>
<dbReference type="KEGG" id="lbc:LACBIDRAFT_328565"/>
<keyword evidence="1" id="KW-1133">Transmembrane helix</keyword>
<dbReference type="HOGENOM" id="CLU_1570892_0_0_1"/>
<evidence type="ECO:0000256" key="1">
    <source>
        <dbReference type="SAM" id="Phobius"/>
    </source>
</evidence>
<organism evidence="3">
    <name type="scientific">Laccaria bicolor (strain S238N-H82 / ATCC MYA-4686)</name>
    <name type="common">Bicoloured deceiver</name>
    <name type="synonym">Laccaria laccata var. bicolor</name>
    <dbReference type="NCBI Taxonomy" id="486041"/>
    <lineage>
        <taxon>Eukaryota</taxon>
        <taxon>Fungi</taxon>
        <taxon>Dikarya</taxon>
        <taxon>Basidiomycota</taxon>
        <taxon>Agaricomycotina</taxon>
        <taxon>Agaricomycetes</taxon>
        <taxon>Agaricomycetidae</taxon>
        <taxon>Agaricales</taxon>
        <taxon>Agaricineae</taxon>
        <taxon>Hydnangiaceae</taxon>
        <taxon>Laccaria</taxon>
    </lineage>
</organism>
<name>B0DFA6_LACBS</name>
<reference evidence="2 3" key="1">
    <citation type="journal article" date="2008" name="Nature">
        <title>The genome of Laccaria bicolor provides insights into mycorrhizal symbiosis.</title>
        <authorList>
            <person name="Martin F."/>
            <person name="Aerts A."/>
            <person name="Ahren D."/>
            <person name="Brun A."/>
            <person name="Danchin E.G.J."/>
            <person name="Duchaussoy F."/>
            <person name="Gibon J."/>
            <person name="Kohler A."/>
            <person name="Lindquist E."/>
            <person name="Pereda V."/>
            <person name="Salamov A."/>
            <person name="Shapiro H.J."/>
            <person name="Wuyts J."/>
            <person name="Blaudez D."/>
            <person name="Buee M."/>
            <person name="Brokstein P."/>
            <person name="Canbaeck B."/>
            <person name="Cohen D."/>
            <person name="Courty P.E."/>
            <person name="Coutinho P.M."/>
            <person name="Delaruelle C."/>
            <person name="Detter J.C."/>
            <person name="Deveau A."/>
            <person name="DiFazio S."/>
            <person name="Duplessis S."/>
            <person name="Fraissinet-Tachet L."/>
            <person name="Lucic E."/>
            <person name="Frey-Klett P."/>
            <person name="Fourrey C."/>
            <person name="Feussner I."/>
            <person name="Gay G."/>
            <person name="Grimwood J."/>
            <person name="Hoegger P.J."/>
            <person name="Jain P."/>
            <person name="Kilaru S."/>
            <person name="Labbe J."/>
            <person name="Lin Y.C."/>
            <person name="Legue V."/>
            <person name="Le Tacon F."/>
            <person name="Marmeisse R."/>
            <person name="Melayah D."/>
            <person name="Montanini B."/>
            <person name="Muratet M."/>
            <person name="Nehls U."/>
            <person name="Niculita-Hirzel H."/>
            <person name="Oudot-Le Secq M.P."/>
            <person name="Peter M."/>
            <person name="Quesneville H."/>
            <person name="Rajashekar B."/>
            <person name="Reich M."/>
            <person name="Rouhier N."/>
            <person name="Schmutz J."/>
            <person name="Yin T."/>
            <person name="Chalot M."/>
            <person name="Henrissat B."/>
            <person name="Kuees U."/>
            <person name="Lucas S."/>
            <person name="Van de Peer Y."/>
            <person name="Podila G.K."/>
            <person name="Polle A."/>
            <person name="Pukkila P.J."/>
            <person name="Richardson P.M."/>
            <person name="Rouze P."/>
            <person name="Sanders I.R."/>
            <person name="Stajich J.E."/>
            <person name="Tunlid A."/>
            <person name="Tuskan G."/>
            <person name="Grigoriev I.V."/>
        </authorList>
    </citation>
    <scope>NUCLEOTIDE SEQUENCE [LARGE SCALE GENOMIC DNA]</scope>
    <source>
        <strain evidence="3">S238N-H82 / ATCC MYA-4686</strain>
    </source>
</reference>
<dbReference type="EMBL" id="DS547107">
    <property type="protein sequence ID" value="EDR06827.1"/>
    <property type="molecule type" value="Genomic_DNA"/>
</dbReference>
<keyword evidence="1" id="KW-0812">Transmembrane</keyword>
<dbReference type="GeneID" id="6078135"/>
<evidence type="ECO:0000313" key="2">
    <source>
        <dbReference type="EMBL" id="EDR06827.1"/>
    </source>
</evidence>
<gene>
    <name evidence="2" type="ORF">LACBIDRAFT_328565</name>
</gene>
<sequence>MHHFRYSKRKCYVSHFFSGLCLSTTVTALFSLPHSEPIALDRLIDPSTRRTFKKQKYSIPTWLSSPQLPPSILFHAPSAPIRKRSKRVRYRSFRRTSSLPSIQCLAQFSPSERPRFDARLNLWTSLDVQNFRRNDFQSATKPEFSSPMDVDTSYVIDMACTCFISTRSTP</sequence>